<evidence type="ECO:0000256" key="1">
    <source>
        <dbReference type="ARBA" id="ARBA00022729"/>
    </source>
</evidence>
<dbReference type="GO" id="GO:0005615">
    <property type="term" value="C:extracellular space"/>
    <property type="evidence" value="ECO:0007669"/>
    <property type="project" value="TreeGrafter"/>
</dbReference>
<feature type="signal peptide" evidence="6">
    <location>
        <begin position="1"/>
        <end position="25"/>
    </location>
</feature>
<dbReference type="InterPro" id="IPR032675">
    <property type="entry name" value="LRR_dom_sf"/>
</dbReference>
<dbReference type="InterPro" id="IPR013783">
    <property type="entry name" value="Ig-like_fold"/>
</dbReference>
<dbReference type="PROSITE" id="PS51450">
    <property type="entry name" value="LRR"/>
    <property type="match status" value="1"/>
</dbReference>
<evidence type="ECO:0000313" key="8">
    <source>
        <dbReference type="Proteomes" id="UP000887581"/>
    </source>
</evidence>
<dbReference type="WBParaSite" id="sdigi.contig5.g673.t1">
    <property type="protein sequence ID" value="sdigi.contig5.g673.t1"/>
    <property type="gene ID" value="sdigi.contig5.g673"/>
</dbReference>
<feature type="domain" description="Ig-like" evidence="7">
    <location>
        <begin position="364"/>
        <end position="477"/>
    </location>
</feature>
<dbReference type="PANTHER" id="PTHR24373:SF378">
    <property type="entry name" value="FI03225P-RELATED"/>
    <property type="match status" value="1"/>
</dbReference>
<evidence type="ECO:0000256" key="4">
    <source>
        <dbReference type="SAM" id="MobiDB-lite"/>
    </source>
</evidence>
<keyword evidence="5" id="KW-0472">Membrane</keyword>
<feature type="coiled-coil region" evidence="3">
    <location>
        <begin position="555"/>
        <end position="611"/>
    </location>
</feature>
<reference evidence="9" key="1">
    <citation type="submission" date="2022-11" db="UniProtKB">
        <authorList>
            <consortium name="WormBaseParasite"/>
        </authorList>
    </citation>
    <scope>IDENTIFICATION</scope>
</reference>
<dbReference type="InterPro" id="IPR001611">
    <property type="entry name" value="Leu-rich_rpt"/>
</dbReference>
<evidence type="ECO:0000256" key="5">
    <source>
        <dbReference type="SAM" id="Phobius"/>
    </source>
</evidence>
<keyword evidence="1 6" id="KW-0732">Signal</keyword>
<dbReference type="SUPFAM" id="SSF52058">
    <property type="entry name" value="L domain-like"/>
    <property type="match status" value="1"/>
</dbReference>
<dbReference type="AlphaFoldDB" id="A0A915Q2R8"/>
<feature type="transmembrane region" description="Helical" evidence="5">
    <location>
        <begin position="490"/>
        <end position="515"/>
    </location>
</feature>
<dbReference type="InterPro" id="IPR007110">
    <property type="entry name" value="Ig-like_dom"/>
</dbReference>
<sequence length="792" mass="91598">MHAGVSCILYRLLIVVQVWVSLVLCINESHQEKVLPLVDDPCRNFGCVCQNNTITCVGIEPAKLDQHVRKLVPNAHSISFSKCSQKHLNLNIFSNFTSLRSITVHNCDIQQLFPSASGFLQNLRVLNLSGNYLWDWNEICIVLNPLSSLRKVDLSRNWFSDLSHTGQCIISKLQHLNLSSNQVLELFVVPNTVTLDLSSNGLKRIHGGWPFLLKNLNLSNNPSLNTFPSLSLVPQLTDLNMDNCGLTAFPVSSSSHLLRLSLRYNKLAFIDFNLLNLSSLQELDLRNSFRLHSIVGTLPIKVKDFRLTNTPLRYLPADFFLRAENLRFVEIMPNNWSCNKCLKKWTKILPFSLQPQMDCPFESPNNCSIGISKRVKRGTKYILRVPYADTAILPCDEYGELPLLIEWWLARPEILIGSYHVESRIVVMNWTRNGTYEIIPGGLLLINSARKELVERYKCMASNQMGNASQIIHFRLDYSSWFHLEMAESVFWGSILAAMITCGVTFILNLLWIVCRQIGLWWLKRIERNSHVQEMVAAVERYRQRQMTMLSETYHKKLEQIRDNYHQQVDQLRSSYASQSERFRGYRAAQMENMNQHLENIRDNYSQQMCKLRDYGSKRVEQLWEGYERQVNRLRMFSLHQRLGLMRKYKVKQQYLNKLVAKFADNPSQTFMKPHPEIILTDSVRELDIQTHRRMGSSYSLPEYIFHDDDALKHLHCELIHEFCNRRLFMSDAVDGNDDAPCSSKGKRGSVTLELAIPHQRYSLLNVEREGNGETANYNDDESLAKNGLQQD</sequence>
<dbReference type="InterPro" id="IPR036179">
    <property type="entry name" value="Ig-like_dom_sf"/>
</dbReference>
<keyword evidence="8" id="KW-1185">Reference proteome</keyword>
<dbReference type="Gene3D" id="2.60.40.10">
    <property type="entry name" value="Immunoglobulins"/>
    <property type="match status" value="1"/>
</dbReference>
<dbReference type="InterPro" id="IPR050328">
    <property type="entry name" value="Dev_Immune_Receptor"/>
</dbReference>
<feature type="region of interest" description="Disordered" evidence="4">
    <location>
        <begin position="769"/>
        <end position="792"/>
    </location>
</feature>
<keyword evidence="5" id="KW-1133">Transmembrane helix</keyword>
<evidence type="ECO:0000256" key="3">
    <source>
        <dbReference type="SAM" id="Coils"/>
    </source>
</evidence>
<evidence type="ECO:0000313" key="9">
    <source>
        <dbReference type="WBParaSite" id="sdigi.contig5.g673.t1"/>
    </source>
</evidence>
<protein>
    <submittedName>
        <fullName evidence="9">Ig-like domain-containing protein</fullName>
    </submittedName>
</protein>
<dbReference type="SUPFAM" id="SSF48726">
    <property type="entry name" value="Immunoglobulin"/>
    <property type="match status" value="1"/>
</dbReference>
<name>A0A915Q2R8_9BILA</name>
<dbReference type="Gene3D" id="3.80.10.10">
    <property type="entry name" value="Ribonuclease Inhibitor"/>
    <property type="match status" value="1"/>
</dbReference>
<keyword evidence="5" id="KW-0812">Transmembrane</keyword>
<dbReference type="PANTHER" id="PTHR24373">
    <property type="entry name" value="SLIT RELATED LEUCINE-RICH REPEAT NEURONAL PROTEIN"/>
    <property type="match status" value="1"/>
</dbReference>
<dbReference type="PROSITE" id="PS50835">
    <property type="entry name" value="IG_LIKE"/>
    <property type="match status" value="1"/>
</dbReference>
<dbReference type="Proteomes" id="UP000887581">
    <property type="component" value="Unplaced"/>
</dbReference>
<evidence type="ECO:0000256" key="6">
    <source>
        <dbReference type="SAM" id="SignalP"/>
    </source>
</evidence>
<feature type="chain" id="PRO_5037300253" evidence="6">
    <location>
        <begin position="26"/>
        <end position="792"/>
    </location>
</feature>
<evidence type="ECO:0000256" key="2">
    <source>
        <dbReference type="ARBA" id="ARBA00023157"/>
    </source>
</evidence>
<keyword evidence="2" id="KW-1015">Disulfide bond</keyword>
<organism evidence="8 9">
    <name type="scientific">Setaria digitata</name>
    <dbReference type="NCBI Taxonomy" id="48799"/>
    <lineage>
        <taxon>Eukaryota</taxon>
        <taxon>Metazoa</taxon>
        <taxon>Ecdysozoa</taxon>
        <taxon>Nematoda</taxon>
        <taxon>Chromadorea</taxon>
        <taxon>Rhabditida</taxon>
        <taxon>Spirurina</taxon>
        <taxon>Spiruromorpha</taxon>
        <taxon>Filarioidea</taxon>
        <taxon>Setariidae</taxon>
        <taxon>Setaria</taxon>
    </lineage>
</organism>
<evidence type="ECO:0000259" key="7">
    <source>
        <dbReference type="PROSITE" id="PS50835"/>
    </source>
</evidence>
<proteinExistence type="predicted"/>
<keyword evidence="3" id="KW-0175">Coiled coil</keyword>
<dbReference type="GO" id="GO:0031012">
    <property type="term" value="C:extracellular matrix"/>
    <property type="evidence" value="ECO:0007669"/>
    <property type="project" value="TreeGrafter"/>
</dbReference>
<accession>A0A915Q2R8</accession>